<protein>
    <recommendedName>
        <fullName evidence="1">Methyltransferase type 11 domain-containing protein</fullName>
    </recommendedName>
</protein>
<dbReference type="InterPro" id="IPR013216">
    <property type="entry name" value="Methyltransf_11"/>
</dbReference>
<keyword evidence="3" id="KW-1185">Reference proteome</keyword>
<sequence length="235" mass="27149">MTNDKPSLVKPEMTDSLEQIASQDVANQGVLPVMEAAPVIDHRPTNYRERVFSLFEESWPVRQVKALDFGAGDGWFASHLLQRGLCAQVTAIDVQIQPQLLHPVTAYNGVRIPAEDRQFDLSYAVDVLHHCPDPMKSLEELSRVTREWLVIKDHTYTTSAGYWTLCLLDELGNRRFGIPSRYRYMKGWEWWSLLEKAGFQEERRIWPAPVHEGWLGRNTNHLQFVSVWRRNDCGS</sequence>
<dbReference type="CDD" id="cd02440">
    <property type="entry name" value="AdoMet_MTases"/>
    <property type="match status" value="1"/>
</dbReference>
<name>A0A1C3E8V7_9PLAN</name>
<reference evidence="2 3" key="1">
    <citation type="submission" date="2016-05" db="EMBL/GenBank/DDBJ databases">
        <title>Genomic and physiological characterization of Planctopirus sp. isolated from fresh water lake.</title>
        <authorList>
            <person name="Subhash Y."/>
            <person name="Ramana C."/>
        </authorList>
    </citation>
    <scope>NUCLEOTIDE SEQUENCE [LARGE SCALE GENOMIC DNA]</scope>
    <source>
        <strain evidence="2 3">JC280</strain>
    </source>
</reference>
<evidence type="ECO:0000313" key="2">
    <source>
        <dbReference type="EMBL" id="ODA29589.1"/>
    </source>
</evidence>
<dbReference type="Pfam" id="PF08241">
    <property type="entry name" value="Methyltransf_11"/>
    <property type="match status" value="1"/>
</dbReference>
<dbReference type="GO" id="GO:0008757">
    <property type="term" value="F:S-adenosylmethionine-dependent methyltransferase activity"/>
    <property type="evidence" value="ECO:0007669"/>
    <property type="project" value="InterPro"/>
</dbReference>
<organism evidence="2 3">
    <name type="scientific">Planctopirus hydrillae</name>
    <dbReference type="NCBI Taxonomy" id="1841610"/>
    <lineage>
        <taxon>Bacteria</taxon>
        <taxon>Pseudomonadati</taxon>
        <taxon>Planctomycetota</taxon>
        <taxon>Planctomycetia</taxon>
        <taxon>Planctomycetales</taxon>
        <taxon>Planctomycetaceae</taxon>
        <taxon>Planctopirus</taxon>
    </lineage>
</organism>
<dbReference type="SUPFAM" id="SSF53335">
    <property type="entry name" value="S-adenosyl-L-methionine-dependent methyltransferases"/>
    <property type="match status" value="1"/>
</dbReference>
<dbReference type="AlphaFoldDB" id="A0A1C3E8V7"/>
<dbReference type="EMBL" id="LYDR01000127">
    <property type="protein sequence ID" value="ODA29589.1"/>
    <property type="molecule type" value="Genomic_DNA"/>
</dbReference>
<evidence type="ECO:0000313" key="3">
    <source>
        <dbReference type="Proteomes" id="UP000094828"/>
    </source>
</evidence>
<dbReference type="Proteomes" id="UP000094828">
    <property type="component" value="Unassembled WGS sequence"/>
</dbReference>
<evidence type="ECO:0000259" key="1">
    <source>
        <dbReference type="Pfam" id="PF08241"/>
    </source>
</evidence>
<gene>
    <name evidence="2" type="ORF">A6X21_07880</name>
</gene>
<accession>A0A1C3E8V7</accession>
<feature type="domain" description="Methyltransferase type 11" evidence="1">
    <location>
        <begin position="67"/>
        <end position="146"/>
    </location>
</feature>
<comment type="caution">
    <text evidence="2">The sequence shown here is derived from an EMBL/GenBank/DDBJ whole genome shotgun (WGS) entry which is preliminary data.</text>
</comment>
<dbReference type="STRING" id="1841610.A6X21_07880"/>
<proteinExistence type="predicted"/>
<dbReference type="Gene3D" id="3.40.50.150">
    <property type="entry name" value="Vaccinia Virus protein VP39"/>
    <property type="match status" value="1"/>
</dbReference>
<dbReference type="InterPro" id="IPR029063">
    <property type="entry name" value="SAM-dependent_MTases_sf"/>
</dbReference>